<gene>
    <name evidence="1" type="ORF">BECKFM1743A_GA0114220_1004711</name>
    <name evidence="2" type="ORF">BECKFM1743C_GA0114222_1005110</name>
</gene>
<evidence type="ECO:0000313" key="2">
    <source>
        <dbReference type="EMBL" id="VFJ47854.1"/>
    </source>
</evidence>
<sequence>MLRRIEIFSTFRYLTACYLLNFQTLTVFPD</sequence>
<organism evidence="2">
    <name type="scientific">Candidatus Kentrum sp. FM</name>
    <dbReference type="NCBI Taxonomy" id="2126340"/>
    <lineage>
        <taxon>Bacteria</taxon>
        <taxon>Pseudomonadati</taxon>
        <taxon>Pseudomonadota</taxon>
        <taxon>Gammaproteobacteria</taxon>
        <taxon>Candidatus Kentrum</taxon>
    </lineage>
</organism>
<dbReference type="EMBL" id="CAADFA010000051">
    <property type="protein sequence ID" value="VFJ47854.1"/>
    <property type="molecule type" value="Genomic_DNA"/>
</dbReference>
<accession>A0A450S7G1</accession>
<evidence type="ECO:0000313" key="1">
    <source>
        <dbReference type="EMBL" id="VFJ47440.1"/>
    </source>
</evidence>
<name>A0A450S7G1_9GAMM</name>
<dbReference type="AlphaFoldDB" id="A0A450S7G1"/>
<proteinExistence type="predicted"/>
<reference evidence="2" key="1">
    <citation type="submission" date="2019-02" db="EMBL/GenBank/DDBJ databases">
        <authorList>
            <person name="Gruber-Vodicka R. H."/>
            <person name="Seah K. B. B."/>
        </authorList>
    </citation>
    <scope>NUCLEOTIDE SEQUENCE</scope>
    <source>
        <strain evidence="1">BECK_BZ163</strain>
        <strain evidence="2">BECK_BZ165</strain>
    </source>
</reference>
<dbReference type="EMBL" id="CAADEZ010000047">
    <property type="protein sequence ID" value="VFJ47440.1"/>
    <property type="molecule type" value="Genomic_DNA"/>
</dbReference>
<protein>
    <submittedName>
        <fullName evidence="2">Uncharacterized protein</fullName>
    </submittedName>
</protein>